<sequence length="202" mass="23237">MNTKLPIKSILIVAAVLAFVLALAVGLSEYRYRNLEKILHSEILAILEKNRTKIDRDLKTITDKIGSAKRLELKDLPSLGIVLDEIRHSQNLAKAEISGNGQYSIVIKLEDKYYLAAGAYDFQRFGAGKNYYRLEEYTPNESEIEIFETVMREESVGFLDRGQKYLFGISLYGKDSDLESFVKVFKNDRIEFLFFFQTQKLN</sequence>
<organism evidence="1 2">
    <name type="scientific">Leptospira yasudae</name>
    <dbReference type="NCBI Taxonomy" id="2202201"/>
    <lineage>
        <taxon>Bacteria</taxon>
        <taxon>Pseudomonadati</taxon>
        <taxon>Spirochaetota</taxon>
        <taxon>Spirochaetia</taxon>
        <taxon>Leptospirales</taxon>
        <taxon>Leptospiraceae</taxon>
        <taxon>Leptospira</taxon>
    </lineage>
</organism>
<dbReference type="AlphaFoldDB" id="A0A6N4QY07"/>
<evidence type="ECO:0000313" key="2">
    <source>
        <dbReference type="Proteomes" id="UP000297613"/>
    </source>
</evidence>
<comment type="caution">
    <text evidence="1">The sequence shown here is derived from an EMBL/GenBank/DDBJ whole genome shotgun (WGS) entry which is preliminary data.</text>
</comment>
<proteinExistence type="predicted"/>
<protein>
    <submittedName>
        <fullName evidence="1">Uncharacterized protein</fullName>
    </submittedName>
</protein>
<evidence type="ECO:0000313" key="1">
    <source>
        <dbReference type="EMBL" id="TGL82391.1"/>
    </source>
</evidence>
<accession>A0A6N4QY07</accession>
<name>A0A6N4QY07_9LEPT</name>
<dbReference type="RefSeq" id="WP_135571732.1">
    <property type="nucleotide sequence ID" value="NZ_RQGK01000046.1"/>
</dbReference>
<dbReference type="Proteomes" id="UP000297613">
    <property type="component" value="Unassembled WGS sequence"/>
</dbReference>
<dbReference type="EMBL" id="RQGM01000057">
    <property type="protein sequence ID" value="TGL82391.1"/>
    <property type="molecule type" value="Genomic_DNA"/>
</dbReference>
<reference evidence="1 2" key="1">
    <citation type="journal article" date="2019" name="PLoS Negl. Trop. Dis.">
        <title>Revisiting the worldwide diversity of Leptospira species in the environment.</title>
        <authorList>
            <person name="Vincent A.T."/>
            <person name="Schiettekatte O."/>
            <person name="Bourhy P."/>
            <person name="Veyrier F.J."/>
            <person name="Picardeau M."/>
        </authorList>
    </citation>
    <scope>NUCLEOTIDE SEQUENCE [LARGE SCALE GENOMIC DNA]</scope>
    <source>
        <strain evidence="1 2">201702445</strain>
    </source>
</reference>
<gene>
    <name evidence="1" type="ORF">EHQ83_13690</name>
</gene>